<feature type="transmembrane region" description="Helical" evidence="6">
    <location>
        <begin position="181"/>
        <end position="201"/>
    </location>
</feature>
<keyword evidence="5 6" id="KW-0472">Membrane</keyword>
<dbReference type="InterPro" id="IPR032816">
    <property type="entry name" value="VTT_dom"/>
</dbReference>
<feature type="transmembrane region" description="Helical" evidence="6">
    <location>
        <begin position="6"/>
        <end position="25"/>
    </location>
</feature>
<evidence type="ECO:0000256" key="1">
    <source>
        <dbReference type="ARBA" id="ARBA00004651"/>
    </source>
</evidence>
<keyword evidence="3 6" id="KW-0812">Transmembrane</keyword>
<evidence type="ECO:0000313" key="9">
    <source>
        <dbReference type="Proteomes" id="UP001589776"/>
    </source>
</evidence>
<keyword evidence="2 6" id="KW-1003">Cell membrane</keyword>
<dbReference type="PANTHER" id="PTHR12677:SF59">
    <property type="entry name" value="GOLGI APPARATUS MEMBRANE PROTEIN TVP38-RELATED"/>
    <property type="match status" value="1"/>
</dbReference>
<comment type="similarity">
    <text evidence="6">Belongs to the TVP38/TMEM64 family.</text>
</comment>
<evidence type="ECO:0000256" key="3">
    <source>
        <dbReference type="ARBA" id="ARBA00022692"/>
    </source>
</evidence>
<feature type="transmembrane region" description="Helical" evidence="6">
    <location>
        <begin position="37"/>
        <end position="57"/>
    </location>
</feature>
<keyword evidence="9" id="KW-1185">Reference proteome</keyword>
<evidence type="ECO:0000313" key="8">
    <source>
        <dbReference type="EMBL" id="MFC0213569.1"/>
    </source>
</evidence>
<dbReference type="Pfam" id="PF09335">
    <property type="entry name" value="VTT_dom"/>
    <property type="match status" value="1"/>
</dbReference>
<evidence type="ECO:0000256" key="5">
    <source>
        <dbReference type="ARBA" id="ARBA00023136"/>
    </source>
</evidence>
<dbReference type="Proteomes" id="UP001589776">
    <property type="component" value="Unassembled WGS sequence"/>
</dbReference>
<keyword evidence="4 6" id="KW-1133">Transmembrane helix</keyword>
<feature type="domain" description="VTT" evidence="7">
    <location>
        <begin position="55"/>
        <end position="172"/>
    </location>
</feature>
<evidence type="ECO:0000256" key="6">
    <source>
        <dbReference type="RuleBase" id="RU366058"/>
    </source>
</evidence>
<comment type="subcellular location">
    <subcellularLocation>
        <location evidence="1 6">Cell membrane</location>
        <topology evidence="1 6">Multi-pass membrane protein</topology>
    </subcellularLocation>
</comment>
<gene>
    <name evidence="8" type="ORF">ACFFK0_14080</name>
</gene>
<name>A0ABV6DLP9_9BACL</name>
<proteinExistence type="inferred from homology"/>
<reference evidence="8 9" key="1">
    <citation type="submission" date="2024-09" db="EMBL/GenBank/DDBJ databases">
        <authorList>
            <person name="Sun Q."/>
            <person name="Mori K."/>
        </authorList>
    </citation>
    <scope>NUCLEOTIDE SEQUENCE [LARGE SCALE GENOMIC DNA]</scope>
    <source>
        <strain evidence="8 9">CCM 7759</strain>
    </source>
</reference>
<dbReference type="PANTHER" id="PTHR12677">
    <property type="entry name" value="GOLGI APPARATUS MEMBRANE PROTEIN TVP38-RELATED"/>
    <property type="match status" value="1"/>
</dbReference>
<evidence type="ECO:0000259" key="7">
    <source>
        <dbReference type="Pfam" id="PF09335"/>
    </source>
</evidence>
<feature type="transmembrane region" description="Helical" evidence="6">
    <location>
        <begin position="69"/>
        <end position="94"/>
    </location>
</feature>
<accession>A0ABV6DLP9</accession>
<dbReference type="EMBL" id="JBHLWN010000054">
    <property type="protein sequence ID" value="MFC0213569.1"/>
    <property type="molecule type" value="Genomic_DNA"/>
</dbReference>
<evidence type="ECO:0000256" key="2">
    <source>
        <dbReference type="ARBA" id="ARBA00022475"/>
    </source>
</evidence>
<dbReference type="InterPro" id="IPR015414">
    <property type="entry name" value="TMEM64"/>
</dbReference>
<feature type="transmembrane region" description="Helical" evidence="6">
    <location>
        <begin position="151"/>
        <end position="169"/>
    </location>
</feature>
<dbReference type="RefSeq" id="WP_019007633.1">
    <property type="nucleotide sequence ID" value="NZ_JBHLWN010000054.1"/>
</dbReference>
<organism evidence="8 9">
    <name type="scientific">Paenibacillus chartarius</name>
    <dbReference type="NCBI Taxonomy" id="747481"/>
    <lineage>
        <taxon>Bacteria</taxon>
        <taxon>Bacillati</taxon>
        <taxon>Bacillota</taxon>
        <taxon>Bacilli</taxon>
        <taxon>Bacillales</taxon>
        <taxon>Paenibacillaceae</taxon>
        <taxon>Paenibacillus</taxon>
    </lineage>
</organism>
<comment type="caution">
    <text evidence="8">The sequence shown here is derived from an EMBL/GenBank/DDBJ whole genome shotgun (WGS) entry which is preliminary data.</text>
</comment>
<protein>
    <recommendedName>
        <fullName evidence="6">TVP38/TMEM64 family membrane protein</fullName>
    </recommendedName>
</protein>
<evidence type="ECO:0000256" key="4">
    <source>
        <dbReference type="ARBA" id="ARBA00022989"/>
    </source>
</evidence>
<sequence length="215" mass="24083">MIKKWITLLGYVAAIIVIVMNKGPILRWLDAESANHLLLLFGAAVLLALIPIVPYGVVAGIMGAKYGPFWGGFLNVISSTLAAALLFLSVRTVFQEQGRRLLSKYKRMDRFTELMERNAFLAVLTARLIPFVPAAAVNVYTAISRMRFGPFFAATLLGKIPVMFVFAVIGDQLLSDLRDVLWTSLIYVLFLSVVFLIYWFFRRRSNNKSKSAIQG</sequence>